<dbReference type="Gene3D" id="2.60.120.200">
    <property type="match status" value="1"/>
</dbReference>
<feature type="transmembrane region" description="Helical" evidence="1">
    <location>
        <begin position="21"/>
        <end position="39"/>
    </location>
</feature>
<dbReference type="EMBL" id="JBHSIS010000008">
    <property type="protein sequence ID" value="MFC4855768.1"/>
    <property type="molecule type" value="Genomic_DNA"/>
</dbReference>
<protein>
    <submittedName>
        <fullName evidence="2">DUF1349 domain-containing protein</fullName>
    </submittedName>
</protein>
<keyword evidence="3" id="KW-1185">Reference proteome</keyword>
<comment type="caution">
    <text evidence="2">The sequence shown here is derived from an EMBL/GenBank/DDBJ whole genome shotgun (WGS) entry which is preliminary data.</text>
</comment>
<feature type="transmembrane region" description="Helical" evidence="1">
    <location>
        <begin position="363"/>
        <end position="386"/>
    </location>
</feature>
<feature type="transmembrane region" description="Helical" evidence="1">
    <location>
        <begin position="393"/>
        <end position="413"/>
    </location>
</feature>
<dbReference type="RefSeq" id="WP_378057726.1">
    <property type="nucleotide sequence ID" value="NZ_JBHSIS010000008.1"/>
</dbReference>
<keyword evidence="1" id="KW-0812">Transmembrane</keyword>
<organism evidence="2 3">
    <name type="scientific">Actinophytocola glycyrrhizae</name>
    <dbReference type="NCBI Taxonomy" id="2044873"/>
    <lineage>
        <taxon>Bacteria</taxon>
        <taxon>Bacillati</taxon>
        <taxon>Actinomycetota</taxon>
        <taxon>Actinomycetes</taxon>
        <taxon>Pseudonocardiales</taxon>
        <taxon>Pseudonocardiaceae</taxon>
    </lineage>
</organism>
<reference evidence="3" key="1">
    <citation type="journal article" date="2019" name="Int. J. Syst. Evol. Microbiol.">
        <title>The Global Catalogue of Microorganisms (GCM) 10K type strain sequencing project: providing services to taxonomists for standard genome sequencing and annotation.</title>
        <authorList>
            <consortium name="The Broad Institute Genomics Platform"/>
            <consortium name="The Broad Institute Genome Sequencing Center for Infectious Disease"/>
            <person name="Wu L."/>
            <person name="Ma J."/>
        </authorList>
    </citation>
    <scope>NUCLEOTIDE SEQUENCE [LARGE SCALE GENOMIC DNA]</scope>
    <source>
        <strain evidence="3">ZS-22-S1</strain>
    </source>
</reference>
<feature type="transmembrane region" description="Helical" evidence="1">
    <location>
        <begin position="458"/>
        <end position="479"/>
    </location>
</feature>
<keyword evidence="1" id="KW-1133">Transmembrane helix</keyword>
<name>A0ABV9S4K5_9PSEU</name>
<evidence type="ECO:0000313" key="3">
    <source>
        <dbReference type="Proteomes" id="UP001595859"/>
    </source>
</evidence>
<feature type="transmembrane region" description="Helical" evidence="1">
    <location>
        <begin position="316"/>
        <end position="343"/>
    </location>
</feature>
<sequence>MRHLVHAEWTKFRTVRGWVTGMLVAIPLTVLVGLLGPLGSQMSCTGPDGQACGNDAPPTGPGGESIHDSFYFLHRTLTGDGTITARVAALTDAEPWAKAGVLVKQGTEVGSTYAAVLLTGAHGVRMQHDFTEDTAGPESTSDHQWVRLSRDGNTLTGATSADGERWTTIGTARLDGLGNAVAAGMFVTSPEHVEITRGFGSVDVAGGPTMATTTFDEVSVGGDWSTGWRGTEVGGESGMDTGHEESGGAFTITGHGDIAPIAADQGGRGRSVENALVGAFAGLIAVLVVATLFVTSEHRRGLLRTSLAASPRRGRLFAAKAIVIGGVSFGIGVVSAALAIPLVEQVELSKGMFLFPSSAWTEVRVVVGTGLLFAVGAVFALAVGMLSRRGAGTVTAVVAGTVLPYLLAVASVLPAGPAEWLTTVTPAAAFAVQQTVVEYPQVSASYTPADGYFPLSPAGGFAVLCAYAVAAVVLAVVALRRRDA</sequence>
<accession>A0ABV9S4K5</accession>
<proteinExistence type="predicted"/>
<evidence type="ECO:0000256" key="1">
    <source>
        <dbReference type="SAM" id="Phobius"/>
    </source>
</evidence>
<keyword evidence="1" id="KW-0472">Membrane</keyword>
<feature type="transmembrane region" description="Helical" evidence="1">
    <location>
        <begin position="275"/>
        <end position="295"/>
    </location>
</feature>
<dbReference type="Proteomes" id="UP001595859">
    <property type="component" value="Unassembled WGS sequence"/>
</dbReference>
<gene>
    <name evidence="2" type="ORF">ACFPCV_19840</name>
</gene>
<evidence type="ECO:0000313" key="2">
    <source>
        <dbReference type="EMBL" id="MFC4855768.1"/>
    </source>
</evidence>